<dbReference type="PIRSF" id="PIRSF004669">
    <property type="entry name" value="FliQ"/>
    <property type="match status" value="1"/>
</dbReference>
<dbReference type="Proteomes" id="UP001302666">
    <property type="component" value="Chromosome"/>
</dbReference>
<sequence length="91" mass="9752">MMSEGVFYDTLRQAMLAAITMSLPILVVALVIGLSVGLFQALTSIQEMTLTFVPKLAGILVVFWLTMGIMTQALVAFFDGHVIPLIHGGGL</sequence>
<evidence type="ECO:0000256" key="2">
    <source>
        <dbReference type="ARBA" id="ARBA00006156"/>
    </source>
</evidence>
<feature type="transmembrane region" description="Helical" evidence="7">
    <location>
        <begin position="56"/>
        <end position="78"/>
    </location>
</feature>
<comment type="subcellular location">
    <subcellularLocation>
        <location evidence="1">Cell membrane</location>
        <topology evidence="1">Multi-pass membrane protein</topology>
    </subcellularLocation>
</comment>
<evidence type="ECO:0000313" key="8">
    <source>
        <dbReference type="EMBL" id="WOI32402.1"/>
    </source>
</evidence>
<evidence type="ECO:0000313" key="9">
    <source>
        <dbReference type="Proteomes" id="UP001302666"/>
    </source>
</evidence>
<keyword evidence="8" id="KW-0966">Cell projection</keyword>
<evidence type="ECO:0000256" key="7">
    <source>
        <dbReference type="SAM" id="Phobius"/>
    </source>
</evidence>
<dbReference type="RefSeq" id="WP_106162539.1">
    <property type="nucleotide sequence ID" value="NZ_CP136704.1"/>
</dbReference>
<dbReference type="PRINTS" id="PR00952">
    <property type="entry name" value="TYPE3IMQPROT"/>
</dbReference>
<keyword evidence="3" id="KW-1003">Cell membrane</keyword>
<dbReference type="PANTHER" id="PTHR34040">
    <property type="entry name" value="FLAGELLAR BIOSYNTHETIC PROTEIN FLIQ"/>
    <property type="match status" value="1"/>
</dbReference>
<protein>
    <submittedName>
        <fullName evidence="8">Flagellar biosynthetic protein FliQ</fullName>
    </submittedName>
</protein>
<dbReference type="Pfam" id="PF01313">
    <property type="entry name" value="Bac_export_3"/>
    <property type="match status" value="1"/>
</dbReference>
<organism evidence="8 9">
    <name type="scientific">Tritonibacter scottomollicae</name>
    <name type="common">Epibacterium scottomollicae</name>
    <dbReference type="NCBI Taxonomy" id="483013"/>
    <lineage>
        <taxon>Bacteria</taxon>
        <taxon>Pseudomonadati</taxon>
        <taxon>Pseudomonadota</taxon>
        <taxon>Alphaproteobacteria</taxon>
        <taxon>Rhodobacterales</taxon>
        <taxon>Paracoccaceae</taxon>
        <taxon>Tritonibacter</taxon>
    </lineage>
</organism>
<keyword evidence="4 7" id="KW-0812">Transmembrane</keyword>
<evidence type="ECO:0000256" key="5">
    <source>
        <dbReference type="ARBA" id="ARBA00022989"/>
    </source>
</evidence>
<reference evidence="8 9" key="1">
    <citation type="submission" date="2023-10" db="EMBL/GenBank/DDBJ databases">
        <title>Eight complete genome sequences of bacteria isolated from laboratory stock of Giant Kelp gametophytes.</title>
        <authorList>
            <person name="Tolentino B."/>
            <person name="Nuzhdin S."/>
        </authorList>
    </citation>
    <scope>NUCLEOTIDE SEQUENCE [LARGE SCALE GENOMIC DNA]</scope>
    <source>
        <strain evidence="8 9">LC.270.F.C4</strain>
    </source>
</reference>
<comment type="similarity">
    <text evidence="2">Belongs to the FliQ/MopD/SpaQ family.</text>
</comment>
<keyword evidence="6 7" id="KW-0472">Membrane</keyword>
<dbReference type="EMBL" id="CP136704">
    <property type="protein sequence ID" value="WOI32402.1"/>
    <property type="molecule type" value="Genomic_DNA"/>
</dbReference>
<evidence type="ECO:0000256" key="3">
    <source>
        <dbReference type="ARBA" id="ARBA00022475"/>
    </source>
</evidence>
<name>A0ABZ0HFR8_TRISK</name>
<keyword evidence="5 7" id="KW-1133">Transmembrane helix</keyword>
<accession>A0ABZ0HFR8</accession>
<dbReference type="InterPro" id="IPR002191">
    <property type="entry name" value="Bac_export_3"/>
</dbReference>
<evidence type="ECO:0000256" key="4">
    <source>
        <dbReference type="ARBA" id="ARBA00022692"/>
    </source>
</evidence>
<proteinExistence type="inferred from homology"/>
<keyword evidence="9" id="KW-1185">Reference proteome</keyword>
<evidence type="ECO:0000256" key="6">
    <source>
        <dbReference type="ARBA" id="ARBA00023136"/>
    </source>
</evidence>
<feature type="transmembrane region" description="Helical" evidence="7">
    <location>
        <begin position="14"/>
        <end position="36"/>
    </location>
</feature>
<keyword evidence="8" id="KW-0969">Cilium</keyword>
<gene>
    <name evidence="8" type="ORF">R1T40_15785</name>
</gene>
<keyword evidence="8" id="KW-0282">Flagellum</keyword>
<dbReference type="PANTHER" id="PTHR34040:SF2">
    <property type="entry name" value="FLAGELLAR BIOSYNTHETIC PROTEIN FLIQ"/>
    <property type="match status" value="1"/>
</dbReference>
<evidence type="ECO:0000256" key="1">
    <source>
        <dbReference type="ARBA" id="ARBA00004651"/>
    </source>
</evidence>